<evidence type="ECO:0008006" key="4">
    <source>
        <dbReference type="Google" id="ProtNLM"/>
    </source>
</evidence>
<accession>A0A1P8K086</accession>
<keyword evidence="1" id="KW-0472">Membrane</keyword>
<reference evidence="2 3" key="1">
    <citation type="submission" date="2017-01" db="EMBL/GenBank/DDBJ databases">
        <authorList>
            <person name="Mah S.A."/>
            <person name="Swanson W.J."/>
            <person name="Moy G.W."/>
            <person name="Vacquier V.D."/>
        </authorList>
    </citation>
    <scope>NUCLEOTIDE SEQUENCE [LARGE SCALE GENOMIC DNA]</scope>
    <source>
        <strain evidence="2 3">DCY110</strain>
    </source>
</reference>
<keyword evidence="1" id="KW-1133">Transmembrane helix</keyword>
<evidence type="ECO:0000313" key="3">
    <source>
        <dbReference type="Proteomes" id="UP000186609"/>
    </source>
</evidence>
<keyword evidence="3" id="KW-1185">Reference proteome</keyword>
<protein>
    <recommendedName>
        <fullName evidence="4">GAF domain-containing protein</fullName>
    </recommendedName>
</protein>
<keyword evidence="1" id="KW-0812">Transmembrane</keyword>
<dbReference type="RefSeq" id="WP_076201666.1">
    <property type="nucleotide sequence ID" value="NZ_CP019236.1"/>
</dbReference>
<evidence type="ECO:0000313" key="2">
    <source>
        <dbReference type="EMBL" id="APW39351.1"/>
    </source>
</evidence>
<dbReference type="STRING" id="1842727.RD110_20780"/>
<dbReference type="KEGG" id="rhy:RD110_20780"/>
<feature type="transmembrane region" description="Helical" evidence="1">
    <location>
        <begin position="74"/>
        <end position="93"/>
    </location>
</feature>
<organism evidence="2 3">
    <name type="scientific">Rhodoferax koreensis</name>
    <dbReference type="NCBI Taxonomy" id="1842727"/>
    <lineage>
        <taxon>Bacteria</taxon>
        <taxon>Pseudomonadati</taxon>
        <taxon>Pseudomonadota</taxon>
        <taxon>Betaproteobacteria</taxon>
        <taxon>Burkholderiales</taxon>
        <taxon>Comamonadaceae</taxon>
        <taxon>Rhodoferax</taxon>
    </lineage>
</organism>
<gene>
    <name evidence="2" type="ORF">RD110_20780</name>
</gene>
<sequence length="394" mass="42880">MSPPTPGIGKTVTAGMHKFVDALNWLLAASWVGAIIPFFSIGVGYAWSSWKTEIAASFLVPASPASPDFSLHSTVFWLLCLLLLSLGVGNAWAKKRDADRASAEVKRLLASLQERSQELTTAVGQLHSLPPLGVLEDFRRAYDVCDSISAKSARLDTSVPSARADLEVFLRRFLSVVGRVIQTFDGHQLAGRKVRYGLNIMLYVTQAEIQSRPALQQALAGRLRYADSGLTLDNAAGVLDMLPAASIADGVEAPDNELEHFAIPVALAPAHADRASKERPTLPGAVNACVNIIHVAYASIADYRRALEDLKAPDTVKAEMLDYFDQPNIRSSVQSFVCVPLFASDTGLVGVLNIHLDVPNPRIKDRMELLVPLVAPMRQQLARLLLKYKSLYLS</sequence>
<feature type="transmembrane region" description="Helical" evidence="1">
    <location>
        <begin position="25"/>
        <end position="47"/>
    </location>
</feature>
<dbReference type="Proteomes" id="UP000186609">
    <property type="component" value="Chromosome"/>
</dbReference>
<dbReference type="AlphaFoldDB" id="A0A1P8K086"/>
<proteinExistence type="predicted"/>
<evidence type="ECO:0000256" key="1">
    <source>
        <dbReference type="SAM" id="Phobius"/>
    </source>
</evidence>
<dbReference type="EMBL" id="CP019236">
    <property type="protein sequence ID" value="APW39351.1"/>
    <property type="molecule type" value="Genomic_DNA"/>
</dbReference>
<name>A0A1P8K086_9BURK</name>